<keyword evidence="4" id="KW-1185">Reference proteome</keyword>
<keyword evidence="1" id="KW-0677">Repeat</keyword>
<gene>
    <name evidence="3" type="ORF">J5N97_003075</name>
</gene>
<dbReference type="EMBL" id="JAGGNH010000001">
    <property type="protein sequence ID" value="KAJ0984719.1"/>
    <property type="molecule type" value="Genomic_DNA"/>
</dbReference>
<evidence type="ECO:0000313" key="3">
    <source>
        <dbReference type="EMBL" id="KAJ0984719.1"/>
    </source>
</evidence>
<feature type="repeat" description="PPR" evidence="2">
    <location>
        <begin position="33"/>
        <end position="67"/>
    </location>
</feature>
<dbReference type="InterPro" id="IPR002885">
    <property type="entry name" value="PPR_rpt"/>
</dbReference>
<name>A0A9D5D4X8_9LILI</name>
<dbReference type="InterPro" id="IPR046960">
    <property type="entry name" value="PPR_At4g14850-like_plant"/>
</dbReference>
<evidence type="ECO:0000256" key="2">
    <source>
        <dbReference type="PROSITE-ProRule" id="PRU00708"/>
    </source>
</evidence>
<dbReference type="NCBIfam" id="TIGR00756">
    <property type="entry name" value="PPR"/>
    <property type="match status" value="1"/>
</dbReference>
<dbReference type="InterPro" id="IPR011990">
    <property type="entry name" value="TPR-like_helical_dom_sf"/>
</dbReference>
<evidence type="ECO:0000313" key="4">
    <source>
        <dbReference type="Proteomes" id="UP001085076"/>
    </source>
</evidence>
<sequence>MYATFLRDLAEARAIFHGQAIHCRILKTIPNPRLFLFNSLVNMYTKCGFVHDGFRVFDQMAQRDVISWNTIIDGYLLSCGFCGSAFVVNGLIEAYTKFCVLRESMKVFVDVEHKDIVLVSNMIGLLVKAGNLEEAFVIFLESVLASPMQPQRAIFVRLLGGINCYEILREGLQVHGLIVKCWFEADSVVENSLVMMYCNCDHVDDAFALLVQSGSKNPMSWTSLINGKMENISVVMNEVFSRRVEVAFDNCAESEWRACRDK</sequence>
<protein>
    <recommendedName>
        <fullName evidence="5">Pentatricopeptide repeat-containing protein</fullName>
    </recommendedName>
</protein>
<dbReference type="PANTHER" id="PTHR47926">
    <property type="entry name" value="PENTATRICOPEPTIDE REPEAT-CONTAINING PROTEIN"/>
    <property type="match status" value="1"/>
</dbReference>
<dbReference type="PROSITE" id="PS51375">
    <property type="entry name" value="PPR"/>
    <property type="match status" value="1"/>
</dbReference>
<reference evidence="3" key="1">
    <citation type="submission" date="2021-03" db="EMBL/GenBank/DDBJ databases">
        <authorList>
            <person name="Li Z."/>
            <person name="Yang C."/>
        </authorList>
    </citation>
    <scope>NUCLEOTIDE SEQUENCE</scope>
    <source>
        <strain evidence="3">Dzin_1.0</strain>
        <tissue evidence="3">Leaf</tissue>
    </source>
</reference>
<evidence type="ECO:0008006" key="5">
    <source>
        <dbReference type="Google" id="ProtNLM"/>
    </source>
</evidence>
<accession>A0A9D5D4X8</accession>
<evidence type="ECO:0000256" key="1">
    <source>
        <dbReference type="ARBA" id="ARBA00022737"/>
    </source>
</evidence>
<dbReference type="OrthoDB" id="185373at2759"/>
<dbReference type="Proteomes" id="UP001085076">
    <property type="component" value="Miscellaneous, Linkage group lg01"/>
</dbReference>
<dbReference type="Pfam" id="PF01535">
    <property type="entry name" value="PPR"/>
    <property type="match status" value="3"/>
</dbReference>
<comment type="caution">
    <text evidence="3">The sequence shown here is derived from an EMBL/GenBank/DDBJ whole genome shotgun (WGS) entry which is preliminary data.</text>
</comment>
<organism evidence="3 4">
    <name type="scientific">Dioscorea zingiberensis</name>
    <dbReference type="NCBI Taxonomy" id="325984"/>
    <lineage>
        <taxon>Eukaryota</taxon>
        <taxon>Viridiplantae</taxon>
        <taxon>Streptophyta</taxon>
        <taxon>Embryophyta</taxon>
        <taxon>Tracheophyta</taxon>
        <taxon>Spermatophyta</taxon>
        <taxon>Magnoliopsida</taxon>
        <taxon>Liliopsida</taxon>
        <taxon>Dioscoreales</taxon>
        <taxon>Dioscoreaceae</taxon>
        <taxon>Dioscorea</taxon>
    </lineage>
</organism>
<proteinExistence type="predicted"/>
<reference evidence="3" key="2">
    <citation type="journal article" date="2022" name="Hortic Res">
        <title>The genome of Dioscorea zingiberensis sheds light on the biosynthesis, origin and evolution of the medicinally important diosgenin saponins.</title>
        <authorList>
            <person name="Li Y."/>
            <person name="Tan C."/>
            <person name="Li Z."/>
            <person name="Guo J."/>
            <person name="Li S."/>
            <person name="Chen X."/>
            <person name="Wang C."/>
            <person name="Dai X."/>
            <person name="Yang H."/>
            <person name="Song W."/>
            <person name="Hou L."/>
            <person name="Xu J."/>
            <person name="Tong Z."/>
            <person name="Xu A."/>
            <person name="Yuan X."/>
            <person name="Wang W."/>
            <person name="Yang Q."/>
            <person name="Chen L."/>
            <person name="Sun Z."/>
            <person name="Wang K."/>
            <person name="Pan B."/>
            <person name="Chen J."/>
            <person name="Bao Y."/>
            <person name="Liu F."/>
            <person name="Qi X."/>
            <person name="Gang D.R."/>
            <person name="Wen J."/>
            <person name="Li J."/>
        </authorList>
    </citation>
    <scope>NUCLEOTIDE SEQUENCE</scope>
    <source>
        <strain evidence="3">Dzin_1.0</strain>
    </source>
</reference>
<dbReference type="Gene3D" id="1.25.40.10">
    <property type="entry name" value="Tetratricopeptide repeat domain"/>
    <property type="match status" value="3"/>
</dbReference>
<dbReference type="GO" id="GO:0003723">
    <property type="term" value="F:RNA binding"/>
    <property type="evidence" value="ECO:0007669"/>
    <property type="project" value="InterPro"/>
</dbReference>
<dbReference type="GO" id="GO:0009451">
    <property type="term" value="P:RNA modification"/>
    <property type="evidence" value="ECO:0007669"/>
    <property type="project" value="InterPro"/>
</dbReference>
<dbReference type="AlphaFoldDB" id="A0A9D5D4X8"/>